<dbReference type="InterPro" id="IPR002591">
    <property type="entry name" value="Phosphodiest/P_Trfase"/>
</dbReference>
<dbReference type="AlphaFoldDB" id="A0A0S2KJ04"/>
<accession>A0A0S2KJ04</accession>
<evidence type="ECO:0000313" key="2">
    <source>
        <dbReference type="Proteomes" id="UP000056252"/>
    </source>
</evidence>
<name>A0A0S2KJ04_9BACT</name>
<dbReference type="CDD" id="cd16016">
    <property type="entry name" value="AP-SPAP"/>
    <property type="match status" value="1"/>
</dbReference>
<dbReference type="InterPro" id="IPR017850">
    <property type="entry name" value="Alkaline_phosphatase_core_sf"/>
</dbReference>
<keyword evidence="2" id="KW-1185">Reference proteome</keyword>
<dbReference type="Pfam" id="PF01663">
    <property type="entry name" value="Phosphodiest"/>
    <property type="match status" value="1"/>
</dbReference>
<organism evidence="1 2">
    <name type="scientific">Hoylesella enoeca</name>
    <dbReference type="NCBI Taxonomy" id="76123"/>
    <lineage>
        <taxon>Bacteria</taxon>
        <taxon>Pseudomonadati</taxon>
        <taxon>Bacteroidota</taxon>
        <taxon>Bacteroidia</taxon>
        <taxon>Bacteroidales</taxon>
        <taxon>Prevotellaceae</taxon>
        <taxon>Hoylesella</taxon>
    </lineage>
</organism>
<reference evidence="2" key="1">
    <citation type="submission" date="2015-11" db="EMBL/GenBank/DDBJ databases">
        <authorList>
            <person name="Holder M.E."/>
            <person name="Ajami N.J."/>
            <person name="Petrosino J.F."/>
        </authorList>
    </citation>
    <scope>NUCLEOTIDE SEQUENCE [LARGE SCALE GENOMIC DNA]</scope>
    <source>
        <strain evidence="2">F0113</strain>
    </source>
</reference>
<dbReference type="Gene3D" id="3.30.1360.150">
    <property type="match status" value="1"/>
</dbReference>
<protein>
    <submittedName>
        <fullName evidence="1">Alanine dehydrogenase</fullName>
    </submittedName>
</protein>
<dbReference type="RefSeq" id="WP_060544182.1">
    <property type="nucleotide sequence ID" value="NZ_CP013195.1"/>
</dbReference>
<dbReference type="Proteomes" id="UP000056252">
    <property type="component" value="Chromosome"/>
</dbReference>
<sequence length="467" mass="51177">MNRYITALLVVLTATTNAQLLQPAPRLVVNITIDQLRSDYIETFAPMYTSSGLRKLLQQGRVYDGADFPFAPVDEASAIASIATGTTPYYNGIVATQWLDRSTLRPVFCTDDQKYTTSPSRLSTSTIGDEMKVSSNGTALIYAIAPDKVAAVFSAGHAADGALWIDNKGSGLETSTYYSDKTRNWVAAFNKVNSQQLSTISARNAFIIKAAKACLKDNALGKDETTDLLSVTLSAKPVAGSNPKTAAESAYLQLDKLLSDLITDIETTVGKNRVLFVVTNSGYHEEPNIDYAKYRIPTGTFYINRTAKLLNIYLGAIYGQGRYVETCFHNEVYLNRNLIEQKRLNLSDVLSRSQDFLIQNAGVSDVFTSERLLANGNDITKLRNGYNASISGDILIEVAPGWKLLNEDNQENYVSRSSLIPFPIIFYGAGIKPRRIATPVTVDQIAPTIARTIHIRAPNACKAEPLP</sequence>
<evidence type="ECO:0000313" key="1">
    <source>
        <dbReference type="EMBL" id="ALO48229.1"/>
    </source>
</evidence>
<dbReference type="Gene3D" id="3.40.720.10">
    <property type="entry name" value="Alkaline Phosphatase, subunit A"/>
    <property type="match status" value="1"/>
</dbReference>
<dbReference type="STRING" id="76123.AS203_03280"/>
<gene>
    <name evidence="1" type="ORF">AS203_03280</name>
</gene>
<proteinExistence type="predicted"/>
<dbReference type="OrthoDB" id="9766127at2"/>
<dbReference type="EMBL" id="CP013195">
    <property type="protein sequence ID" value="ALO48229.1"/>
    <property type="molecule type" value="Genomic_DNA"/>
</dbReference>
<dbReference type="InterPro" id="IPR026263">
    <property type="entry name" value="Alkaline_phosphatase_prok"/>
</dbReference>
<dbReference type="SUPFAM" id="SSF53649">
    <property type="entry name" value="Alkaline phosphatase-like"/>
    <property type="match status" value="1"/>
</dbReference>
<dbReference type="eggNOG" id="COG1524">
    <property type="taxonomic scope" value="Bacteria"/>
</dbReference>
<dbReference type="GO" id="GO:0004035">
    <property type="term" value="F:alkaline phosphatase activity"/>
    <property type="evidence" value="ECO:0007669"/>
    <property type="project" value="InterPro"/>
</dbReference>
<dbReference type="KEGG" id="peo:AS203_03280"/>